<gene>
    <name evidence="2" type="ORF">MVEN_01946400</name>
</gene>
<reference evidence="2" key="1">
    <citation type="submission" date="2020-05" db="EMBL/GenBank/DDBJ databases">
        <title>Mycena genomes resolve the evolution of fungal bioluminescence.</title>
        <authorList>
            <person name="Tsai I.J."/>
        </authorList>
    </citation>
    <scope>NUCLEOTIDE SEQUENCE</scope>
    <source>
        <strain evidence="2">CCC161011</strain>
    </source>
</reference>
<feature type="compositionally biased region" description="Low complexity" evidence="1">
    <location>
        <begin position="191"/>
        <end position="227"/>
    </location>
</feature>
<organism evidence="2 3">
    <name type="scientific">Mycena venus</name>
    <dbReference type="NCBI Taxonomy" id="2733690"/>
    <lineage>
        <taxon>Eukaryota</taxon>
        <taxon>Fungi</taxon>
        <taxon>Dikarya</taxon>
        <taxon>Basidiomycota</taxon>
        <taxon>Agaricomycotina</taxon>
        <taxon>Agaricomycetes</taxon>
        <taxon>Agaricomycetidae</taxon>
        <taxon>Agaricales</taxon>
        <taxon>Marasmiineae</taxon>
        <taxon>Mycenaceae</taxon>
        <taxon>Mycena</taxon>
    </lineage>
</organism>
<dbReference type="OrthoDB" id="3034033at2759"/>
<comment type="caution">
    <text evidence="2">The sequence shown here is derived from an EMBL/GenBank/DDBJ whole genome shotgun (WGS) entry which is preliminary data.</text>
</comment>
<dbReference type="Proteomes" id="UP000620124">
    <property type="component" value="Unassembled WGS sequence"/>
</dbReference>
<name>A0A8H6XGG7_9AGAR</name>
<proteinExistence type="predicted"/>
<keyword evidence="3" id="KW-1185">Reference proteome</keyword>
<protein>
    <submittedName>
        <fullName evidence="2">Uncharacterized protein</fullName>
    </submittedName>
</protein>
<sequence>MSTSSSSYTHRPALSSRHFTRLSSILNEANAHYRAVAASARASTRPTHHARSRAQKLGLAVNIKAAVNCPEREVSVKPLPVIERSPVPQHRKPLPQKRPTLSLIVPPTVAARTQVDVPTSTGPYSSISLSPTAAPAPAPTVLRGPHVPWRGPTSRFSLTPNDPIFEVSMFSLPPRPAPRPDEAPVLAYPPTSGAADYASSSDTASVSGCASSSTGGSSRASSSGPTTPDDSQIPGLSLIQAFATAKRKNDALLELDEDATTVVVDKRPKYERKSWVRAHARGGRQLC</sequence>
<evidence type="ECO:0000256" key="1">
    <source>
        <dbReference type="SAM" id="MobiDB-lite"/>
    </source>
</evidence>
<evidence type="ECO:0000313" key="2">
    <source>
        <dbReference type="EMBL" id="KAF7340274.1"/>
    </source>
</evidence>
<evidence type="ECO:0000313" key="3">
    <source>
        <dbReference type="Proteomes" id="UP000620124"/>
    </source>
</evidence>
<dbReference type="AlphaFoldDB" id="A0A8H6XGG7"/>
<accession>A0A8H6XGG7</accession>
<feature type="region of interest" description="Disordered" evidence="1">
    <location>
        <begin position="172"/>
        <end position="233"/>
    </location>
</feature>
<dbReference type="EMBL" id="JACAZI010000019">
    <property type="protein sequence ID" value="KAF7340274.1"/>
    <property type="molecule type" value="Genomic_DNA"/>
</dbReference>